<evidence type="ECO:0000313" key="3">
    <source>
        <dbReference type="Proteomes" id="UP000239899"/>
    </source>
</evidence>
<feature type="chain" id="PRO_5015141985" description="SnoaL-like domain-containing protein" evidence="1">
    <location>
        <begin position="22"/>
        <end position="285"/>
    </location>
</feature>
<dbReference type="Proteomes" id="UP000239899">
    <property type="component" value="Unassembled WGS sequence"/>
</dbReference>
<proteinExistence type="predicted"/>
<dbReference type="OrthoDB" id="513435at2759"/>
<organism evidence="2 3">
    <name type="scientific">Chlorella sorokiniana</name>
    <name type="common">Freshwater green alga</name>
    <dbReference type="NCBI Taxonomy" id="3076"/>
    <lineage>
        <taxon>Eukaryota</taxon>
        <taxon>Viridiplantae</taxon>
        <taxon>Chlorophyta</taxon>
        <taxon>core chlorophytes</taxon>
        <taxon>Trebouxiophyceae</taxon>
        <taxon>Chlorellales</taxon>
        <taxon>Chlorellaceae</taxon>
        <taxon>Chlorella clade</taxon>
        <taxon>Chlorella</taxon>
    </lineage>
</organism>
<dbReference type="AlphaFoldDB" id="A0A2P6U463"/>
<evidence type="ECO:0000256" key="1">
    <source>
        <dbReference type="SAM" id="SignalP"/>
    </source>
</evidence>
<dbReference type="EMBL" id="LHPG02000001">
    <property type="protein sequence ID" value="PRW61096.1"/>
    <property type="molecule type" value="Genomic_DNA"/>
</dbReference>
<keyword evidence="1" id="KW-0732">Signal</keyword>
<sequence>MLSDTLIHALLLLTAAGVARAASRAQACITPAGEMLDACSAELDTIDVPDKLPLTVTALPEEGKIRSLAASLPAGLPTVHCCAAVAKFRDSGCGCAPGLATAVSAAVIDVTTQGLQGAKTPAMVRVQSMPSSAILSAAKQRLEAAAAAEAAEAAAAAAAQQQEAAASFVEHYKAAVADSNDKWALAPAVADLFSEDAALVTADGQTFSGRPAVLKRLNHGVQQLATALGGAAKGLKIEGGELEQTPGGGGAGVTFRFKQGVQRMSLHIAISFSGRHISKLQYSRG</sequence>
<accession>A0A2P6U463</accession>
<dbReference type="Gene3D" id="3.10.450.50">
    <property type="match status" value="1"/>
</dbReference>
<protein>
    <recommendedName>
        <fullName evidence="4">SnoaL-like domain-containing protein</fullName>
    </recommendedName>
</protein>
<evidence type="ECO:0008006" key="4">
    <source>
        <dbReference type="Google" id="ProtNLM"/>
    </source>
</evidence>
<name>A0A2P6U463_CHLSO</name>
<reference evidence="2 3" key="1">
    <citation type="journal article" date="2018" name="Plant J.">
        <title>Genome sequences of Chlorella sorokiniana UTEX 1602 and Micractinium conductrix SAG 241.80: implications to maltose excretion by a green alga.</title>
        <authorList>
            <person name="Arriola M.B."/>
            <person name="Velmurugan N."/>
            <person name="Zhang Y."/>
            <person name="Plunkett M.H."/>
            <person name="Hondzo H."/>
            <person name="Barney B.M."/>
        </authorList>
    </citation>
    <scope>NUCLEOTIDE SEQUENCE [LARGE SCALE GENOMIC DNA]</scope>
    <source>
        <strain evidence="3">UTEX 1602</strain>
    </source>
</reference>
<gene>
    <name evidence="2" type="ORF">C2E21_0528</name>
</gene>
<feature type="signal peptide" evidence="1">
    <location>
        <begin position="1"/>
        <end position="21"/>
    </location>
</feature>
<evidence type="ECO:0000313" key="2">
    <source>
        <dbReference type="EMBL" id="PRW61096.1"/>
    </source>
</evidence>
<comment type="caution">
    <text evidence="2">The sequence shown here is derived from an EMBL/GenBank/DDBJ whole genome shotgun (WGS) entry which is preliminary data.</text>
</comment>
<keyword evidence="3" id="KW-1185">Reference proteome</keyword>